<protein>
    <submittedName>
        <fullName evidence="1">Adenylosuccinate lyase</fullName>
        <ecNumber evidence="1">4.3.2.2</ecNumber>
    </submittedName>
</protein>
<evidence type="ECO:0000313" key="1">
    <source>
        <dbReference type="EMBL" id="TGC92205.1"/>
    </source>
</evidence>
<dbReference type="EMBL" id="PYKJ01000415">
    <property type="protein sequence ID" value="TGC92205.1"/>
    <property type="molecule type" value="Genomic_DNA"/>
</dbReference>
<reference evidence="1 2" key="1">
    <citation type="submission" date="2018-03" db="EMBL/GenBank/DDBJ databases">
        <title>Non-Typhoidal Salmonella genome sequencing and assembly.</title>
        <authorList>
            <person name="Matchawe C."/>
        </authorList>
    </citation>
    <scope>NUCLEOTIDE SEQUENCE [LARGE SCALE GENOMIC DNA]</scope>
    <source>
        <strain evidence="1 2">20dea</strain>
    </source>
</reference>
<accession>A0A5R1YTV5</accession>
<dbReference type="EC" id="4.3.2.2" evidence="1"/>
<dbReference type="GO" id="GO:0016829">
    <property type="term" value="F:lyase activity"/>
    <property type="evidence" value="ECO:0007669"/>
    <property type="project" value="UniProtKB-KW"/>
</dbReference>
<dbReference type="Gene3D" id="1.10.40.30">
    <property type="entry name" value="Fumarase/aspartase (C-terminal domain)"/>
    <property type="match status" value="1"/>
</dbReference>
<comment type="caution">
    <text evidence="1">The sequence shown here is derived from an EMBL/GenBank/DDBJ whole genome shotgun (WGS) entry which is preliminary data.</text>
</comment>
<evidence type="ECO:0000313" key="2">
    <source>
        <dbReference type="Proteomes" id="UP000297537"/>
    </source>
</evidence>
<dbReference type="Proteomes" id="UP000297537">
    <property type="component" value="Unassembled WGS sequence"/>
</dbReference>
<keyword evidence="1" id="KW-0456">Lyase</keyword>
<organism evidence="1 2">
    <name type="scientific">Salmonella enteritidis</name>
    <dbReference type="NCBI Taxonomy" id="149539"/>
    <lineage>
        <taxon>Bacteria</taxon>
        <taxon>Pseudomonadati</taxon>
        <taxon>Pseudomonadota</taxon>
        <taxon>Gammaproteobacteria</taxon>
        <taxon>Enterobacterales</taxon>
        <taxon>Enterobacteriaceae</taxon>
        <taxon>Salmonella</taxon>
    </lineage>
</organism>
<dbReference type="AlphaFoldDB" id="A0A5R1YTV5"/>
<gene>
    <name evidence="1" type="ORF">C9F08_19815</name>
</gene>
<feature type="non-terminal residue" evidence="1">
    <location>
        <position position="1"/>
    </location>
</feature>
<sequence>PTDFTRGTRVEADGMTQRLDRLPLPEAEKPRLKAMTPANYIGRAVTLVDELK</sequence>
<proteinExistence type="predicted"/>
<name>A0A5R1YTV5_SALEN</name>